<dbReference type="InterPro" id="IPR036259">
    <property type="entry name" value="MFS_trans_sf"/>
</dbReference>
<evidence type="ECO:0000256" key="1">
    <source>
        <dbReference type="ARBA" id="ARBA00004141"/>
    </source>
</evidence>
<dbReference type="Gene3D" id="1.20.1250.20">
    <property type="entry name" value="MFS general substrate transporter like domains"/>
    <property type="match status" value="1"/>
</dbReference>
<gene>
    <name evidence="7" type="primary">SLC22A16</name>
</gene>
<dbReference type="FunFam" id="1.20.1250.20:FF:001025">
    <property type="entry name" value="Solute carrier family 22 (organic cation transporter), member 21"/>
    <property type="match status" value="1"/>
</dbReference>
<sequence>MEHFLVGGFGTDSRLYSSVLAEQAIGSALLETQPGDMSDYDAETAFLGEWGRFQQQVFYLLCLTAFPNGFTALSIVFVAGTPTHRCLIPAHLNLSAAWRNSSIPLEEDQIPGALVPSKCSRYKVDAMLGYSDIGLLPGVDVNLSHVPREGCVDGWEYDRSNYISTIVTEWDLVCDDSWKKPLTSSVYFIGFLTGSFITGQLSDRYGRKIVLFLTLAIQAVFSFSQAFAPSWTVFCTLFFVVGLAQISYYVSAFVLGMELLNPRMRTVFSTVGMCMFFGLGYMLLPLLGFFIRDWRKLMLSLSLFGLLFVPVWWLIPESPRWLLSRGRVRDAEAIIRAAAKKNKIEAPPVIFRPLQKELASEKTKAHNICDLLRSPNIRWISITLWLVWNTVTIAYFALSLNTSNLHGNVYFNCFLSALVEMPAYTASWIMFRWYSRRLCLFSTLFTGGLFLLLIQLIPAHLIYFAITLEMIGKFAITTAFAIMYAYTAEVYPTVLRNTAVGTCSMVSRIGSITAPFFIYLRSYSVSLPYILMGSLTVLSGLLSLLLPESYGMPLPDTIAQMQHFPGCCRRTPYTLSNTEEEEKAAE</sequence>
<feature type="transmembrane region" description="Helical" evidence="5">
    <location>
        <begin position="409"/>
        <end position="431"/>
    </location>
</feature>
<reference evidence="7 8" key="1">
    <citation type="submission" date="2022-01" db="EMBL/GenBank/DDBJ databases">
        <title>A chromosome-scale genome assembly of the false clownfish, Amphiprion ocellaris.</title>
        <authorList>
            <person name="Ryu T."/>
        </authorList>
    </citation>
    <scope>NUCLEOTIDE SEQUENCE [LARGE SCALE GENOMIC DNA]</scope>
</reference>
<proteinExistence type="predicted"/>
<dbReference type="AlphaFoldDB" id="A0AAQ5XI87"/>
<dbReference type="Proteomes" id="UP001501940">
    <property type="component" value="Chromosome 14"/>
</dbReference>
<evidence type="ECO:0000313" key="7">
    <source>
        <dbReference type="Ensembl" id="ENSAOCP00000039075.1"/>
    </source>
</evidence>
<keyword evidence="2 5" id="KW-0812">Transmembrane</keyword>
<dbReference type="Ensembl" id="ENSAOCT00000044071.1">
    <property type="protein sequence ID" value="ENSAOCP00000039075.1"/>
    <property type="gene ID" value="ENSAOCG00000014901.2"/>
</dbReference>
<accession>A0AAQ5XI87</accession>
<dbReference type="SUPFAM" id="SSF103473">
    <property type="entry name" value="MFS general substrate transporter"/>
    <property type="match status" value="1"/>
</dbReference>
<evidence type="ECO:0000256" key="4">
    <source>
        <dbReference type="ARBA" id="ARBA00023136"/>
    </source>
</evidence>
<feature type="transmembrane region" description="Helical" evidence="5">
    <location>
        <begin position="209"/>
        <end position="225"/>
    </location>
</feature>
<feature type="transmembrane region" description="Helical" evidence="5">
    <location>
        <begin position="57"/>
        <end position="79"/>
    </location>
</feature>
<feature type="transmembrane region" description="Helical" evidence="5">
    <location>
        <begin position="438"/>
        <end position="457"/>
    </location>
</feature>
<dbReference type="GO" id="GO:0022857">
    <property type="term" value="F:transmembrane transporter activity"/>
    <property type="evidence" value="ECO:0007669"/>
    <property type="project" value="InterPro"/>
</dbReference>
<name>A0AAQ5XI87_AMPOC</name>
<feature type="transmembrane region" description="Helical" evidence="5">
    <location>
        <begin position="526"/>
        <end position="546"/>
    </location>
</feature>
<dbReference type="Pfam" id="PF07690">
    <property type="entry name" value="MFS_1"/>
    <property type="match status" value="1"/>
</dbReference>
<dbReference type="GO" id="GO:0016020">
    <property type="term" value="C:membrane"/>
    <property type="evidence" value="ECO:0007669"/>
    <property type="project" value="UniProtKB-SubCell"/>
</dbReference>
<feature type="transmembrane region" description="Helical" evidence="5">
    <location>
        <begin position="297"/>
        <end position="315"/>
    </location>
</feature>
<reference evidence="7" key="3">
    <citation type="submission" date="2025-09" db="UniProtKB">
        <authorList>
            <consortium name="Ensembl"/>
        </authorList>
    </citation>
    <scope>IDENTIFICATION</scope>
</reference>
<protein>
    <recommendedName>
        <fullName evidence="6">Major facilitator superfamily (MFS) profile domain-containing protein</fullName>
    </recommendedName>
</protein>
<keyword evidence="4 5" id="KW-0472">Membrane</keyword>
<feature type="transmembrane region" description="Helical" evidence="5">
    <location>
        <begin position="231"/>
        <end position="255"/>
    </location>
</feature>
<dbReference type="PROSITE" id="PS00216">
    <property type="entry name" value="SUGAR_TRANSPORT_1"/>
    <property type="match status" value="1"/>
</dbReference>
<evidence type="ECO:0000256" key="2">
    <source>
        <dbReference type="ARBA" id="ARBA00022692"/>
    </source>
</evidence>
<comment type="subcellular location">
    <subcellularLocation>
        <location evidence="1">Membrane</location>
        <topology evidence="1">Multi-pass membrane protein</topology>
    </subcellularLocation>
</comment>
<keyword evidence="8" id="KW-1185">Reference proteome</keyword>
<dbReference type="PROSITE" id="PS50850">
    <property type="entry name" value="MFS"/>
    <property type="match status" value="1"/>
</dbReference>
<dbReference type="InterPro" id="IPR020846">
    <property type="entry name" value="MFS_dom"/>
</dbReference>
<dbReference type="InterPro" id="IPR005829">
    <property type="entry name" value="Sugar_transporter_CS"/>
</dbReference>
<dbReference type="InterPro" id="IPR011701">
    <property type="entry name" value="MFS"/>
</dbReference>
<dbReference type="PANTHER" id="PTHR24064">
    <property type="entry name" value="SOLUTE CARRIER FAMILY 22 MEMBER"/>
    <property type="match status" value="1"/>
</dbReference>
<feature type="transmembrane region" description="Helical" evidence="5">
    <location>
        <begin position="379"/>
        <end position="397"/>
    </location>
</feature>
<organism evidence="7 8">
    <name type="scientific">Amphiprion ocellaris</name>
    <name type="common">Clown anemonefish</name>
    <dbReference type="NCBI Taxonomy" id="80972"/>
    <lineage>
        <taxon>Eukaryota</taxon>
        <taxon>Metazoa</taxon>
        <taxon>Chordata</taxon>
        <taxon>Craniata</taxon>
        <taxon>Vertebrata</taxon>
        <taxon>Euteleostomi</taxon>
        <taxon>Actinopterygii</taxon>
        <taxon>Neopterygii</taxon>
        <taxon>Teleostei</taxon>
        <taxon>Neoteleostei</taxon>
        <taxon>Acanthomorphata</taxon>
        <taxon>Ovalentaria</taxon>
        <taxon>Pomacentridae</taxon>
        <taxon>Amphiprion</taxon>
    </lineage>
</organism>
<evidence type="ECO:0000256" key="3">
    <source>
        <dbReference type="ARBA" id="ARBA00022989"/>
    </source>
</evidence>
<evidence type="ECO:0000313" key="8">
    <source>
        <dbReference type="Proteomes" id="UP001501940"/>
    </source>
</evidence>
<feature type="transmembrane region" description="Helical" evidence="5">
    <location>
        <begin position="463"/>
        <end position="486"/>
    </location>
</feature>
<feature type="transmembrane region" description="Helical" evidence="5">
    <location>
        <begin position="498"/>
        <end position="520"/>
    </location>
</feature>
<feature type="domain" description="Major facilitator superfamily (MFS) profile" evidence="6">
    <location>
        <begin position="126"/>
        <end position="551"/>
    </location>
</feature>
<feature type="transmembrane region" description="Helical" evidence="5">
    <location>
        <begin position="267"/>
        <end position="291"/>
    </location>
</feature>
<evidence type="ECO:0000259" key="6">
    <source>
        <dbReference type="PROSITE" id="PS50850"/>
    </source>
</evidence>
<evidence type="ECO:0000256" key="5">
    <source>
        <dbReference type="SAM" id="Phobius"/>
    </source>
</evidence>
<dbReference type="GeneTree" id="ENSGT00940000163251"/>
<keyword evidence="3 5" id="KW-1133">Transmembrane helix</keyword>
<reference evidence="7" key="2">
    <citation type="submission" date="2025-08" db="UniProtKB">
        <authorList>
            <consortium name="Ensembl"/>
        </authorList>
    </citation>
    <scope>IDENTIFICATION</scope>
</reference>